<dbReference type="EMBL" id="FOIT01000001">
    <property type="protein sequence ID" value="SEV84309.1"/>
    <property type="molecule type" value="Genomic_DNA"/>
</dbReference>
<dbReference type="AlphaFoldDB" id="A0A662Z310"/>
<comment type="similarity">
    <text evidence="1">Belongs to the asp23 family.</text>
</comment>
<reference evidence="2 3" key="1">
    <citation type="submission" date="2016-10" db="EMBL/GenBank/DDBJ databases">
        <authorList>
            <person name="Varghese N."/>
            <person name="Submissions S."/>
        </authorList>
    </citation>
    <scope>NUCLEOTIDE SEQUENCE [LARGE SCALE GENOMIC DNA]</scope>
    <source>
        <strain evidence="2 3">IBRC-M10081</strain>
    </source>
</reference>
<gene>
    <name evidence="2" type="ORF">SAMN05192557_0414</name>
</gene>
<dbReference type="PANTHER" id="PTHR34297">
    <property type="entry name" value="HYPOTHETICAL CYTOSOLIC PROTEIN-RELATED"/>
    <property type="match status" value="1"/>
</dbReference>
<keyword evidence="3" id="KW-1185">Reference proteome</keyword>
<dbReference type="InterPro" id="IPR005531">
    <property type="entry name" value="Asp23"/>
</dbReference>
<protein>
    <submittedName>
        <fullName evidence="2">Uncharacterized conserved protein YloU, alkaline shock protein (Asp23) family</fullName>
    </submittedName>
</protein>
<accession>A0A662Z310</accession>
<dbReference type="Proteomes" id="UP000243605">
    <property type="component" value="Unassembled WGS sequence"/>
</dbReference>
<dbReference type="OrthoDB" id="9793465at2"/>
<sequence length="116" mass="12795">MNLQTINENLGRVEISPEVIEVVASIAATETKGVHALQNNFASGNFEKLGKKYRGKGIKVDTKNDTISVSVYVSLFSHANVHKTAVKIQKNITNSIKNMTNFEVKDVNVHIINIKS</sequence>
<organism evidence="2 3">
    <name type="scientific">Aliicoccus persicus</name>
    <dbReference type="NCBI Taxonomy" id="930138"/>
    <lineage>
        <taxon>Bacteria</taxon>
        <taxon>Bacillati</taxon>
        <taxon>Bacillota</taxon>
        <taxon>Bacilli</taxon>
        <taxon>Bacillales</taxon>
        <taxon>Staphylococcaceae</taxon>
        <taxon>Aliicoccus</taxon>
    </lineage>
</organism>
<dbReference type="Pfam" id="PF03780">
    <property type="entry name" value="Asp23"/>
    <property type="match status" value="1"/>
</dbReference>
<dbReference type="RefSeq" id="WP_091473423.1">
    <property type="nucleotide sequence ID" value="NZ_FOIT01000001.1"/>
</dbReference>
<evidence type="ECO:0000256" key="1">
    <source>
        <dbReference type="ARBA" id="ARBA00005721"/>
    </source>
</evidence>
<evidence type="ECO:0000313" key="3">
    <source>
        <dbReference type="Proteomes" id="UP000243605"/>
    </source>
</evidence>
<proteinExistence type="inferred from homology"/>
<name>A0A662Z310_9STAP</name>
<evidence type="ECO:0000313" key="2">
    <source>
        <dbReference type="EMBL" id="SEV84309.1"/>
    </source>
</evidence>
<dbReference type="PANTHER" id="PTHR34297:SF1">
    <property type="entry name" value="ASP23_GLS24 FAMILY ENVELOPE STRESS RESPONSE PROTEIN"/>
    <property type="match status" value="1"/>
</dbReference>